<reference evidence="2" key="1">
    <citation type="journal article" date="2021" name="IMA Fungus">
        <title>Genomic characterization of three marine fungi, including Emericellopsis atlantica sp. nov. with signatures of a generalist lifestyle and marine biomass degradation.</title>
        <authorList>
            <person name="Hagestad O.C."/>
            <person name="Hou L."/>
            <person name="Andersen J.H."/>
            <person name="Hansen E.H."/>
            <person name="Altermark B."/>
            <person name="Li C."/>
            <person name="Kuhnert E."/>
            <person name="Cox R.J."/>
            <person name="Crous P.W."/>
            <person name="Spatafora J.W."/>
            <person name="Lail K."/>
            <person name="Amirebrahimi M."/>
            <person name="Lipzen A."/>
            <person name="Pangilinan J."/>
            <person name="Andreopoulos W."/>
            <person name="Hayes R.D."/>
            <person name="Ng V."/>
            <person name="Grigoriev I.V."/>
            <person name="Jackson S.A."/>
            <person name="Sutton T.D.S."/>
            <person name="Dobson A.D.W."/>
            <person name="Rama T."/>
        </authorList>
    </citation>
    <scope>NUCLEOTIDE SEQUENCE</scope>
    <source>
        <strain evidence="2">TRa3180A</strain>
    </source>
</reference>
<comment type="caution">
    <text evidence="2">The sequence shown here is derived from an EMBL/GenBank/DDBJ whole genome shotgun (WGS) entry which is preliminary data.</text>
</comment>
<dbReference type="EMBL" id="MU254227">
    <property type="protein sequence ID" value="KAG9241349.1"/>
    <property type="molecule type" value="Genomic_DNA"/>
</dbReference>
<gene>
    <name evidence="2" type="ORF">BJ878DRAFT_428331</name>
</gene>
<dbReference type="InterPro" id="IPR046700">
    <property type="entry name" value="DUF6570"/>
</dbReference>
<evidence type="ECO:0000313" key="2">
    <source>
        <dbReference type="EMBL" id="KAG9241349.1"/>
    </source>
</evidence>
<evidence type="ECO:0000313" key="3">
    <source>
        <dbReference type="Proteomes" id="UP000887226"/>
    </source>
</evidence>
<keyword evidence="3" id="KW-1185">Reference proteome</keyword>
<evidence type="ECO:0000259" key="1">
    <source>
        <dbReference type="Pfam" id="PF20209"/>
    </source>
</evidence>
<sequence length="282" mass="30815">MTSISLQDENLQYFLQRTRTVPDCCAVKNNIVSLCTACSSAIAKRAIPPLSAGNFLDCLFCQDYPEVLKNLNTVEEAFIARAHVVGIFLKLTSGAKTGISYRGSRGHSVAVRQDPSELLKILPAARLRDHTTITVSWDRGTPPSEENLARFCSVDKAKVVNALLWLCAHNPGYKSVVVDYSVLDSWPDHHIPQEVRDASITLGSEPGSTDTPVEDEREGYATSLRDGLFENELNAGVENAEPGSRSFFSDLHGQDLQSTPATLASLQAILQEQDLDRSGPLN</sequence>
<dbReference type="Pfam" id="PF20209">
    <property type="entry name" value="DUF6570"/>
    <property type="match status" value="1"/>
</dbReference>
<dbReference type="AlphaFoldDB" id="A0A9P8CBX1"/>
<accession>A0A9P8CBX1</accession>
<proteinExistence type="predicted"/>
<protein>
    <recommendedName>
        <fullName evidence="1">DUF6570 domain-containing protein</fullName>
    </recommendedName>
</protein>
<dbReference type="Proteomes" id="UP000887226">
    <property type="component" value="Unassembled WGS sequence"/>
</dbReference>
<organism evidence="2 3">
    <name type="scientific">Calycina marina</name>
    <dbReference type="NCBI Taxonomy" id="1763456"/>
    <lineage>
        <taxon>Eukaryota</taxon>
        <taxon>Fungi</taxon>
        <taxon>Dikarya</taxon>
        <taxon>Ascomycota</taxon>
        <taxon>Pezizomycotina</taxon>
        <taxon>Leotiomycetes</taxon>
        <taxon>Helotiales</taxon>
        <taxon>Pezizellaceae</taxon>
        <taxon>Calycina</taxon>
    </lineage>
</organism>
<feature type="domain" description="DUF6570" evidence="1">
    <location>
        <begin position="45"/>
        <end position="184"/>
    </location>
</feature>
<dbReference type="OrthoDB" id="432234at2759"/>
<name>A0A9P8CBX1_9HELO</name>